<dbReference type="KEGG" id="nec:KGD82_16425"/>
<evidence type="ECO:0000313" key="1">
    <source>
        <dbReference type="EMBL" id="QVJ00346.1"/>
    </source>
</evidence>
<proteinExistence type="predicted"/>
<reference evidence="1" key="1">
    <citation type="submission" date="2021-05" db="EMBL/GenBank/DDBJ databases">
        <authorList>
            <person name="Kaiqin L."/>
            <person name="Jian G."/>
        </authorList>
    </citation>
    <scope>NUCLEOTIDE SEQUENCE</scope>
    <source>
        <strain evidence="1">HDS5</strain>
    </source>
</reference>
<keyword evidence="2" id="KW-1185">Reference proteome</keyword>
<dbReference type="Proteomes" id="UP000682416">
    <property type="component" value="Chromosome"/>
</dbReference>
<dbReference type="AlphaFoldDB" id="A0A975L897"/>
<protein>
    <submittedName>
        <fullName evidence="1">Uncharacterized protein</fullName>
    </submittedName>
</protein>
<dbReference type="EMBL" id="CP074402">
    <property type="protein sequence ID" value="QVJ00346.1"/>
    <property type="molecule type" value="Genomic_DNA"/>
</dbReference>
<gene>
    <name evidence="1" type="ORF">KGD82_16425</name>
</gene>
<sequence>MSTAQTLGQYRKDLEVAGFTRDEAMGLVGHVAPIDLDELHTNPAPAPRSIGPDPLRIVVLAGSREEAARWKNDQVIRNRIDSPDRFILVNGKVDSGSLLGLRGPLAVVTLSGFHRLPVEKREEIETAIRRANAMCYRT</sequence>
<evidence type="ECO:0000313" key="2">
    <source>
        <dbReference type="Proteomes" id="UP000682416"/>
    </source>
</evidence>
<organism evidence="1 2">
    <name type="scientific">Nocardiopsis eucommiae</name>
    <dbReference type="NCBI Taxonomy" id="2831970"/>
    <lineage>
        <taxon>Bacteria</taxon>
        <taxon>Bacillati</taxon>
        <taxon>Actinomycetota</taxon>
        <taxon>Actinomycetes</taxon>
        <taxon>Streptosporangiales</taxon>
        <taxon>Nocardiopsidaceae</taxon>
        <taxon>Nocardiopsis</taxon>
    </lineage>
</organism>
<accession>A0A975L897</accession>
<name>A0A975L897_9ACTN</name>